<evidence type="ECO:0000313" key="8">
    <source>
        <dbReference type="EMBL" id="SFE15988.1"/>
    </source>
</evidence>
<dbReference type="GO" id="GO:0005737">
    <property type="term" value="C:cytoplasm"/>
    <property type="evidence" value="ECO:0007669"/>
    <property type="project" value="UniProtKB-SubCell"/>
</dbReference>
<dbReference type="InterPro" id="IPR020449">
    <property type="entry name" value="Tscrpt_reg_AraC-type_HTH"/>
</dbReference>
<name>A0A1I1YAF0_PSEOC</name>
<reference evidence="9" key="1">
    <citation type="submission" date="2016-10" db="EMBL/GenBank/DDBJ databases">
        <authorList>
            <person name="Varghese N."/>
            <person name="Submissions S."/>
        </authorList>
    </citation>
    <scope>NUCLEOTIDE SEQUENCE [LARGE SCALE GENOMIC DNA]</scope>
    <source>
        <strain evidence="9">JCM 2783</strain>
    </source>
</reference>
<dbReference type="InterPro" id="IPR050204">
    <property type="entry name" value="AraC_XylS_family_regulators"/>
</dbReference>
<dbReference type="SMART" id="SM00342">
    <property type="entry name" value="HTH_ARAC"/>
    <property type="match status" value="1"/>
</dbReference>
<sequence>MNVQKTHDFDYWNQAVSAVCGRFVTQRAHSEFIGDISHRDLGGLSVADIHVNARSICREHANQDRGEDQFYFLVMQREGVMAINHDQQQFVLQPGDIALLDSAKTFEMCPQGLVHQLSVHLCRRTLDRVLPARAKRFGKVQHGNLSGRVLASMLTQIAAPQDEYKHDAQDGAAVQNALISLLQPCLQDQTDTPRGRPLRRMAEQLIQESLPHAPSPTELAARLNISVRQLYRQFEIDGDSICRYVQRQRLEYSARDLLDDSLRITTIAYKWGFTDSAHFSRAFKRQYGVSPRDYRVQTQQS</sequence>
<dbReference type="Proteomes" id="UP000243950">
    <property type="component" value="Unassembled WGS sequence"/>
</dbReference>
<dbReference type="InterPro" id="IPR035418">
    <property type="entry name" value="AraC-bd_2"/>
</dbReference>
<keyword evidence="3 8" id="KW-0238">DNA-binding</keyword>
<feature type="domain" description="HTH araC/xylS-type" evidence="7">
    <location>
        <begin position="200"/>
        <end position="297"/>
    </location>
</feature>
<keyword evidence="5" id="KW-0804">Transcription</keyword>
<evidence type="ECO:0000256" key="6">
    <source>
        <dbReference type="ARBA" id="ARBA00037345"/>
    </source>
</evidence>
<dbReference type="SUPFAM" id="SSF46689">
    <property type="entry name" value="Homeodomain-like"/>
    <property type="match status" value="1"/>
</dbReference>
<dbReference type="PANTHER" id="PTHR46796">
    <property type="entry name" value="HTH-TYPE TRANSCRIPTIONAL ACTIVATOR RHAS-RELATED"/>
    <property type="match status" value="1"/>
</dbReference>
<organism evidence="8 9">
    <name type="scientific">Pseudomonas straminea</name>
    <dbReference type="NCBI Taxonomy" id="47882"/>
    <lineage>
        <taxon>Bacteria</taxon>
        <taxon>Pseudomonadati</taxon>
        <taxon>Pseudomonadota</taxon>
        <taxon>Gammaproteobacteria</taxon>
        <taxon>Pseudomonadales</taxon>
        <taxon>Pseudomonadaceae</taxon>
        <taxon>Phytopseudomonas</taxon>
    </lineage>
</organism>
<protein>
    <submittedName>
        <fullName evidence="8">AraC-type DNA-binding protein</fullName>
    </submittedName>
</protein>
<dbReference type="InterPro" id="IPR018062">
    <property type="entry name" value="HTH_AraC-typ_CS"/>
</dbReference>
<comment type="function">
    <text evidence="6">Regulatory protein of the TOL plasmid xyl operons. XylS activates the xylXYZLTEGFJQKIH operon required for the degradation of toluene, m-xylene and p-xylene.</text>
</comment>
<comment type="subcellular location">
    <subcellularLocation>
        <location evidence="1">Cytoplasm</location>
    </subcellularLocation>
</comment>
<dbReference type="GO" id="GO:0003700">
    <property type="term" value="F:DNA-binding transcription factor activity"/>
    <property type="evidence" value="ECO:0007669"/>
    <property type="project" value="InterPro"/>
</dbReference>
<evidence type="ECO:0000256" key="3">
    <source>
        <dbReference type="ARBA" id="ARBA00023125"/>
    </source>
</evidence>
<dbReference type="Pfam" id="PF14525">
    <property type="entry name" value="AraC_binding_2"/>
    <property type="match status" value="1"/>
</dbReference>
<dbReference type="InterPro" id="IPR018060">
    <property type="entry name" value="HTH_AraC"/>
</dbReference>
<dbReference type="EMBL" id="FOMO01000010">
    <property type="protein sequence ID" value="SFE15988.1"/>
    <property type="molecule type" value="Genomic_DNA"/>
</dbReference>
<evidence type="ECO:0000259" key="7">
    <source>
        <dbReference type="PROSITE" id="PS01124"/>
    </source>
</evidence>
<dbReference type="Gene3D" id="1.10.10.60">
    <property type="entry name" value="Homeodomain-like"/>
    <property type="match status" value="1"/>
</dbReference>
<dbReference type="AlphaFoldDB" id="A0A1I1YAF0"/>
<dbReference type="PRINTS" id="PR00032">
    <property type="entry name" value="HTHARAC"/>
</dbReference>
<keyword evidence="9" id="KW-1185">Reference proteome</keyword>
<evidence type="ECO:0000256" key="4">
    <source>
        <dbReference type="ARBA" id="ARBA00023159"/>
    </source>
</evidence>
<keyword evidence="2" id="KW-0805">Transcription regulation</keyword>
<proteinExistence type="predicted"/>
<dbReference type="PANTHER" id="PTHR46796:SF6">
    <property type="entry name" value="ARAC SUBFAMILY"/>
    <property type="match status" value="1"/>
</dbReference>
<dbReference type="NCBIfam" id="NF007243">
    <property type="entry name" value="PRK09685.1"/>
    <property type="match status" value="1"/>
</dbReference>
<gene>
    <name evidence="8" type="ORF">SAMN05216372_11046</name>
</gene>
<evidence type="ECO:0000256" key="2">
    <source>
        <dbReference type="ARBA" id="ARBA00023015"/>
    </source>
</evidence>
<dbReference type="PROSITE" id="PS01124">
    <property type="entry name" value="HTH_ARAC_FAMILY_2"/>
    <property type="match status" value="1"/>
</dbReference>
<keyword evidence="4" id="KW-0010">Activator</keyword>
<evidence type="ECO:0000313" key="9">
    <source>
        <dbReference type="Proteomes" id="UP000243950"/>
    </source>
</evidence>
<dbReference type="Pfam" id="PF12833">
    <property type="entry name" value="HTH_18"/>
    <property type="match status" value="1"/>
</dbReference>
<dbReference type="InterPro" id="IPR009057">
    <property type="entry name" value="Homeodomain-like_sf"/>
</dbReference>
<dbReference type="GO" id="GO:0009893">
    <property type="term" value="P:positive regulation of metabolic process"/>
    <property type="evidence" value="ECO:0007669"/>
    <property type="project" value="UniProtKB-ARBA"/>
</dbReference>
<evidence type="ECO:0000256" key="5">
    <source>
        <dbReference type="ARBA" id="ARBA00023163"/>
    </source>
</evidence>
<accession>A0A1I1YAF0</accession>
<dbReference type="PROSITE" id="PS00041">
    <property type="entry name" value="HTH_ARAC_FAMILY_1"/>
    <property type="match status" value="1"/>
</dbReference>
<evidence type="ECO:0000256" key="1">
    <source>
        <dbReference type="ARBA" id="ARBA00004496"/>
    </source>
</evidence>
<dbReference type="GO" id="GO:0043565">
    <property type="term" value="F:sequence-specific DNA binding"/>
    <property type="evidence" value="ECO:0007669"/>
    <property type="project" value="InterPro"/>
</dbReference>